<sequence>MRELFNPGPTGLGTSAARLAAMLGARQPQTAQTEQSQRSADSGAKSSSEITIPELHCPAPVRINEPLGAEVNHRLVAWAERIGIYPGKLDQLRESNYGRFAMLVHPDTDDPDRLLLAAQGLAVEFALDDEYCDDERTGSDAAKLGCRLALAQPAMDPVYIVDDEYAAQLEQAMRADPVRVGLAAYMDRVAQFGTPVQVDRVRTAALMMFIPMNWEAGWRMQGGHPPVWEYLATRQFNSFAPCMTLVDVVGGYEVPGALYFLPAVRRATMLAANASIILNDIYSMAREREPGIGDGGLPVLIAAERGCSLQEAVDQTAALHDETMRTFEDARAKLTTSIPSPDLWRYLAGLHAWLGGSHEFHRGLGRYSS</sequence>
<comment type="caution">
    <text evidence="8">The sequence shown here is derived from an EMBL/GenBank/DDBJ whole genome shotgun (WGS) entry which is preliminary data.</text>
</comment>
<evidence type="ECO:0000256" key="3">
    <source>
        <dbReference type="ARBA" id="ARBA00022842"/>
    </source>
</evidence>
<dbReference type="GO" id="GO:0046872">
    <property type="term" value="F:metal ion binding"/>
    <property type="evidence" value="ECO:0007669"/>
    <property type="project" value="UniProtKB-KW"/>
</dbReference>
<keyword evidence="3 6" id="KW-0460">Magnesium</keyword>
<dbReference type="Pfam" id="PF19086">
    <property type="entry name" value="Terpene_syn_C_2"/>
    <property type="match status" value="1"/>
</dbReference>
<dbReference type="GO" id="GO:0010333">
    <property type="term" value="F:terpene synthase activity"/>
    <property type="evidence" value="ECO:0007669"/>
    <property type="project" value="InterPro"/>
</dbReference>
<comment type="similarity">
    <text evidence="5">Belongs to the terpene synthase family. 2-methylisoborneol synthase subfamily.</text>
</comment>
<proteinExistence type="inferred from homology"/>
<evidence type="ECO:0000256" key="1">
    <source>
        <dbReference type="ARBA" id="ARBA00001946"/>
    </source>
</evidence>
<name>A0A2S9YJI1_9BACT</name>
<dbReference type="InterPro" id="IPR047945">
    <property type="entry name" value="MIB_synthase"/>
</dbReference>
<dbReference type="PANTHER" id="PTHR35201:SF4">
    <property type="entry name" value="BETA-PINACENE SYNTHASE-RELATED"/>
    <property type="match status" value="1"/>
</dbReference>
<organism evidence="8 9">
    <name type="scientific">Enhygromyxa salina</name>
    <dbReference type="NCBI Taxonomy" id="215803"/>
    <lineage>
        <taxon>Bacteria</taxon>
        <taxon>Pseudomonadati</taxon>
        <taxon>Myxococcota</taxon>
        <taxon>Polyangia</taxon>
        <taxon>Nannocystales</taxon>
        <taxon>Nannocystaceae</taxon>
        <taxon>Enhygromyxa</taxon>
    </lineage>
</organism>
<dbReference type="SUPFAM" id="SSF48576">
    <property type="entry name" value="Terpenoid synthases"/>
    <property type="match status" value="1"/>
</dbReference>
<dbReference type="SFLD" id="SFLDS00005">
    <property type="entry name" value="Isoprenoid_Synthase_Type_I"/>
    <property type="match status" value="1"/>
</dbReference>
<evidence type="ECO:0000256" key="4">
    <source>
        <dbReference type="ARBA" id="ARBA00035573"/>
    </source>
</evidence>
<gene>
    <name evidence="8" type="primary">tpc</name>
    <name evidence="8" type="ORF">ENSA7_46700</name>
</gene>
<dbReference type="InterPro" id="IPR034686">
    <property type="entry name" value="Terpene_cyclase-like_2"/>
</dbReference>
<dbReference type="InterPro" id="IPR008949">
    <property type="entry name" value="Isoprenoid_synthase_dom_sf"/>
</dbReference>
<comment type="cofactor">
    <cofactor evidence="1 6">
        <name>Mg(2+)</name>
        <dbReference type="ChEBI" id="CHEBI:18420"/>
    </cofactor>
</comment>
<protein>
    <recommendedName>
        <fullName evidence="6">Terpene synthase</fullName>
        <ecNumber evidence="6">4.2.3.-</ecNumber>
    </recommendedName>
</protein>
<dbReference type="Gene3D" id="1.10.600.10">
    <property type="entry name" value="Farnesyl Diphosphate Synthase"/>
    <property type="match status" value="1"/>
</dbReference>
<comment type="catalytic activity">
    <reaction evidence="4">
        <text>(E)-2-methylgeranyl diphosphate + H2O = 2-methylisoborneol + diphosphate</text>
        <dbReference type="Rhea" id="RHEA:32571"/>
        <dbReference type="ChEBI" id="CHEBI:15377"/>
        <dbReference type="ChEBI" id="CHEBI:33019"/>
        <dbReference type="ChEBI" id="CHEBI:61984"/>
        <dbReference type="ChEBI" id="CHEBI:61987"/>
        <dbReference type="EC" id="4.2.3.118"/>
    </reaction>
</comment>
<dbReference type="AlphaFoldDB" id="A0A2S9YJI1"/>
<accession>A0A2S9YJI1</accession>
<evidence type="ECO:0000313" key="9">
    <source>
        <dbReference type="Proteomes" id="UP000238823"/>
    </source>
</evidence>
<feature type="compositionally biased region" description="Polar residues" evidence="7">
    <location>
        <begin position="27"/>
        <end position="50"/>
    </location>
</feature>
<dbReference type="Proteomes" id="UP000238823">
    <property type="component" value="Unassembled WGS sequence"/>
</dbReference>
<dbReference type="GO" id="GO:0042214">
    <property type="term" value="P:terpene metabolic process"/>
    <property type="evidence" value="ECO:0007669"/>
    <property type="project" value="InterPro"/>
</dbReference>
<dbReference type="EC" id="4.2.3.-" evidence="6"/>
<evidence type="ECO:0000256" key="6">
    <source>
        <dbReference type="RuleBase" id="RU366034"/>
    </source>
</evidence>
<dbReference type="SFLD" id="SFLDG01020">
    <property type="entry name" value="Terpene_Cyclase_Like_2"/>
    <property type="match status" value="1"/>
</dbReference>
<keyword evidence="6 8" id="KW-0456">Lyase</keyword>
<dbReference type="NCBIfam" id="NF041167">
    <property type="entry name" value="f2_encap_cargo2"/>
    <property type="match status" value="1"/>
</dbReference>
<keyword evidence="2 6" id="KW-0479">Metal-binding</keyword>
<dbReference type="EMBL" id="PVNL01000096">
    <property type="protein sequence ID" value="PRQ05220.1"/>
    <property type="molecule type" value="Genomic_DNA"/>
</dbReference>
<evidence type="ECO:0000313" key="8">
    <source>
        <dbReference type="EMBL" id="PRQ05220.1"/>
    </source>
</evidence>
<dbReference type="PANTHER" id="PTHR35201">
    <property type="entry name" value="TERPENE SYNTHASE"/>
    <property type="match status" value="1"/>
</dbReference>
<evidence type="ECO:0000256" key="5">
    <source>
        <dbReference type="ARBA" id="ARBA00035653"/>
    </source>
</evidence>
<reference evidence="8 9" key="1">
    <citation type="submission" date="2018-03" db="EMBL/GenBank/DDBJ databases">
        <title>Draft Genome Sequences of the Obligatory Marine Myxobacteria Enhygromyxa salina SWB007.</title>
        <authorList>
            <person name="Poehlein A."/>
            <person name="Moghaddam J.A."/>
            <person name="Harms H."/>
            <person name="Alanjari M."/>
            <person name="Koenig G.M."/>
            <person name="Daniel R."/>
            <person name="Schaeberle T.F."/>
        </authorList>
    </citation>
    <scope>NUCLEOTIDE SEQUENCE [LARGE SCALE GENOMIC DNA]</scope>
    <source>
        <strain evidence="8 9">SWB007</strain>
    </source>
</reference>
<evidence type="ECO:0000256" key="7">
    <source>
        <dbReference type="SAM" id="MobiDB-lite"/>
    </source>
</evidence>
<feature type="region of interest" description="Disordered" evidence="7">
    <location>
        <begin position="25"/>
        <end position="51"/>
    </location>
</feature>
<evidence type="ECO:0000256" key="2">
    <source>
        <dbReference type="ARBA" id="ARBA00022723"/>
    </source>
</evidence>